<sequence>MNKLAFLGCLAIAGIGYYLINENDKKTEKMIEKGLLIKILKELQKEYYPAWERMIEYGKQQFYVQNKNGQQKEELRNVIESKFQNVIEKIEQRVFIKYEVSKEEVNYNCNNIYKNDNEILGLVNYINLGFEQAIKLELNLPQNQELPDFINEDLILKTQNKILISSAKLFNEKIREYKEKNNGQQVIKHSQAFQQILQDLKWESKKEEILKQNGFGQQEEASSKQYLDAIKVYSQNRQFKQKLVQLNERYDKIMSEILDKGPIKEDEIDQMLKY</sequence>
<reference evidence="1" key="1">
    <citation type="submission" date="2021-01" db="EMBL/GenBank/DDBJ databases">
        <authorList>
            <consortium name="Genoscope - CEA"/>
            <person name="William W."/>
        </authorList>
    </citation>
    <scope>NUCLEOTIDE SEQUENCE</scope>
</reference>
<dbReference type="Proteomes" id="UP000692954">
    <property type="component" value="Unassembled WGS sequence"/>
</dbReference>
<dbReference type="EMBL" id="CAJJDN010000053">
    <property type="protein sequence ID" value="CAD8088958.1"/>
    <property type="molecule type" value="Genomic_DNA"/>
</dbReference>
<dbReference type="AlphaFoldDB" id="A0A8S1N876"/>
<dbReference type="OrthoDB" id="305979at2759"/>
<proteinExistence type="predicted"/>
<evidence type="ECO:0000313" key="1">
    <source>
        <dbReference type="EMBL" id="CAD8088958.1"/>
    </source>
</evidence>
<accession>A0A8S1N876</accession>
<evidence type="ECO:0000313" key="2">
    <source>
        <dbReference type="Proteomes" id="UP000692954"/>
    </source>
</evidence>
<gene>
    <name evidence="1" type="ORF">PSON_ATCC_30995.1.T0530190</name>
</gene>
<comment type="caution">
    <text evidence="1">The sequence shown here is derived from an EMBL/GenBank/DDBJ whole genome shotgun (WGS) entry which is preliminary data.</text>
</comment>
<organism evidence="1 2">
    <name type="scientific">Paramecium sonneborni</name>
    <dbReference type="NCBI Taxonomy" id="65129"/>
    <lineage>
        <taxon>Eukaryota</taxon>
        <taxon>Sar</taxon>
        <taxon>Alveolata</taxon>
        <taxon>Ciliophora</taxon>
        <taxon>Intramacronucleata</taxon>
        <taxon>Oligohymenophorea</taxon>
        <taxon>Peniculida</taxon>
        <taxon>Parameciidae</taxon>
        <taxon>Paramecium</taxon>
    </lineage>
</organism>
<name>A0A8S1N876_9CILI</name>
<keyword evidence="2" id="KW-1185">Reference proteome</keyword>
<protein>
    <submittedName>
        <fullName evidence="1">Uncharacterized protein</fullName>
    </submittedName>
</protein>